<evidence type="ECO:0000313" key="2">
    <source>
        <dbReference type="EMBL" id="STZ58880.1"/>
    </source>
</evidence>
<keyword evidence="1" id="KW-1133">Transmembrane helix</keyword>
<dbReference type="OrthoDB" id="7866622at2"/>
<name>A0A378TE21_9MYCO</name>
<evidence type="ECO:0000313" key="3">
    <source>
        <dbReference type="Proteomes" id="UP000254978"/>
    </source>
</evidence>
<protein>
    <submittedName>
        <fullName evidence="2">Uncharacterized protein</fullName>
    </submittedName>
</protein>
<dbReference type="RefSeq" id="WP_115278551.1">
    <property type="nucleotide sequence ID" value="NZ_AP022600.1"/>
</dbReference>
<dbReference type="AlphaFoldDB" id="A0A378TE21"/>
<dbReference type="Proteomes" id="UP000254978">
    <property type="component" value="Unassembled WGS sequence"/>
</dbReference>
<feature type="transmembrane region" description="Helical" evidence="1">
    <location>
        <begin position="55"/>
        <end position="72"/>
    </location>
</feature>
<proteinExistence type="predicted"/>
<evidence type="ECO:0000256" key="1">
    <source>
        <dbReference type="SAM" id="Phobius"/>
    </source>
</evidence>
<keyword evidence="1" id="KW-0472">Membrane</keyword>
<keyword evidence="3" id="KW-1185">Reference proteome</keyword>
<reference evidence="2 3" key="1">
    <citation type="submission" date="2018-06" db="EMBL/GenBank/DDBJ databases">
        <authorList>
            <consortium name="Pathogen Informatics"/>
            <person name="Doyle S."/>
        </authorList>
    </citation>
    <scope>NUCLEOTIDE SEQUENCE [LARGE SCALE GENOMIC DNA]</scope>
    <source>
        <strain evidence="2 3">NCTC10821</strain>
    </source>
</reference>
<gene>
    <name evidence="2" type="ORF">NCTC10821_02400</name>
</gene>
<organism evidence="2 3">
    <name type="scientific">Mycolicibacterium tokaiense</name>
    <dbReference type="NCBI Taxonomy" id="39695"/>
    <lineage>
        <taxon>Bacteria</taxon>
        <taxon>Bacillati</taxon>
        <taxon>Actinomycetota</taxon>
        <taxon>Actinomycetes</taxon>
        <taxon>Mycobacteriales</taxon>
        <taxon>Mycobacteriaceae</taxon>
        <taxon>Mycolicibacterium</taxon>
    </lineage>
</organism>
<accession>A0A378TE21</accession>
<sequence>MKVSSPIGDLPFEPRSVRIRNGGIRIDGVMGAWPATVQVTAADVPALSRLLAKPAITAAAAAITLAGLVTAIRTTTRTNS</sequence>
<dbReference type="EMBL" id="UGQT01000001">
    <property type="protein sequence ID" value="STZ58880.1"/>
    <property type="molecule type" value="Genomic_DNA"/>
</dbReference>
<keyword evidence="1" id="KW-0812">Transmembrane</keyword>